<organism evidence="10 11">
    <name type="scientific">Platanthera guangdongensis</name>
    <dbReference type="NCBI Taxonomy" id="2320717"/>
    <lineage>
        <taxon>Eukaryota</taxon>
        <taxon>Viridiplantae</taxon>
        <taxon>Streptophyta</taxon>
        <taxon>Embryophyta</taxon>
        <taxon>Tracheophyta</taxon>
        <taxon>Spermatophyta</taxon>
        <taxon>Magnoliopsida</taxon>
        <taxon>Liliopsida</taxon>
        <taxon>Asparagales</taxon>
        <taxon>Orchidaceae</taxon>
        <taxon>Orchidoideae</taxon>
        <taxon>Orchideae</taxon>
        <taxon>Orchidinae</taxon>
        <taxon>Platanthera</taxon>
    </lineage>
</organism>
<evidence type="ECO:0000256" key="5">
    <source>
        <dbReference type="ARBA" id="ARBA00023159"/>
    </source>
</evidence>
<evidence type="ECO:0000256" key="7">
    <source>
        <dbReference type="ARBA" id="ARBA00023242"/>
    </source>
</evidence>
<dbReference type="SMART" id="SM00380">
    <property type="entry name" value="AP2"/>
    <property type="match status" value="1"/>
</dbReference>
<reference evidence="10 11" key="1">
    <citation type="journal article" date="2022" name="Nat. Plants">
        <title>Genomes of leafy and leafless Platanthera orchids illuminate the evolution of mycoheterotrophy.</title>
        <authorList>
            <person name="Li M.H."/>
            <person name="Liu K.W."/>
            <person name="Li Z."/>
            <person name="Lu H.C."/>
            <person name="Ye Q.L."/>
            <person name="Zhang D."/>
            <person name="Wang J.Y."/>
            <person name="Li Y.F."/>
            <person name="Zhong Z.M."/>
            <person name="Liu X."/>
            <person name="Yu X."/>
            <person name="Liu D.K."/>
            <person name="Tu X.D."/>
            <person name="Liu B."/>
            <person name="Hao Y."/>
            <person name="Liao X.Y."/>
            <person name="Jiang Y.T."/>
            <person name="Sun W.H."/>
            <person name="Chen J."/>
            <person name="Chen Y.Q."/>
            <person name="Ai Y."/>
            <person name="Zhai J.W."/>
            <person name="Wu S.S."/>
            <person name="Zhou Z."/>
            <person name="Hsiao Y.Y."/>
            <person name="Wu W.L."/>
            <person name="Chen Y.Y."/>
            <person name="Lin Y.F."/>
            <person name="Hsu J.L."/>
            <person name="Li C.Y."/>
            <person name="Wang Z.W."/>
            <person name="Zhao X."/>
            <person name="Zhong W.Y."/>
            <person name="Ma X.K."/>
            <person name="Ma L."/>
            <person name="Huang J."/>
            <person name="Chen G.Z."/>
            <person name="Huang M.Z."/>
            <person name="Huang L."/>
            <person name="Peng D.H."/>
            <person name="Luo Y.B."/>
            <person name="Zou S.Q."/>
            <person name="Chen S.P."/>
            <person name="Lan S."/>
            <person name="Tsai W.C."/>
            <person name="Van de Peer Y."/>
            <person name="Liu Z.J."/>
        </authorList>
    </citation>
    <scope>NUCLEOTIDE SEQUENCE [LARGE SCALE GENOMIC DNA]</scope>
    <source>
        <strain evidence="10">Lor288</strain>
    </source>
</reference>
<evidence type="ECO:0000256" key="3">
    <source>
        <dbReference type="ARBA" id="ARBA00023015"/>
    </source>
</evidence>
<dbReference type="EMBL" id="JBBWWR010000019">
    <property type="protein sequence ID" value="KAK8942091.1"/>
    <property type="molecule type" value="Genomic_DNA"/>
</dbReference>
<comment type="similarity">
    <text evidence="8">Belongs to the AP2/ERF transcription factor family. ERF subfamily.</text>
</comment>
<dbReference type="PROSITE" id="PS51032">
    <property type="entry name" value="AP2_ERF"/>
    <property type="match status" value="1"/>
</dbReference>
<dbReference type="InterPro" id="IPR051758">
    <property type="entry name" value="ERF/AP2-like"/>
</dbReference>
<keyword evidence="7" id="KW-0539">Nucleus</keyword>
<dbReference type="PANTHER" id="PTHR31657:SF20">
    <property type="entry name" value="ETHYLENE-RESPONSIVE TRANSCRIPTION FACTOR ERF061"/>
    <property type="match status" value="1"/>
</dbReference>
<evidence type="ECO:0000313" key="11">
    <source>
        <dbReference type="Proteomes" id="UP001412067"/>
    </source>
</evidence>
<keyword evidence="6" id="KW-0804">Transcription</keyword>
<dbReference type="InterPro" id="IPR036955">
    <property type="entry name" value="AP2/ERF_dom_sf"/>
</dbReference>
<dbReference type="Gene3D" id="3.30.730.10">
    <property type="entry name" value="AP2/ERF domain"/>
    <property type="match status" value="1"/>
</dbReference>
<keyword evidence="5" id="KW-0010">Activator</keyword>
<evidence type="ECO:0000256" key="2">
    <source>
        <dbReference type="ARBA" id="ARBA00022745"/>
    </source>
</evidence>
<evidence type="ECO:0000256" key="6">
    <source>
        <dbReference type="ARBA" id="ARBA00023163"/>
    </source>
</evidence>
<sequence>MRIWLGTYESAEVAAYAYDRAAYRLRGEYARLNFPGLRDAGIQSSDRLRALRSTVDLKIQAICQRIAKQRRSKRSKAEEKGRKLEIPLFSSVSNDSIRIQPYAI</sequence>
<evidence type="ECO:0000256" key="4">
    <source>
        <dbReference type="ARBA" id="ARBA00023125"/>
    </source>
</evidence>
<feature type="domain" description="AP2/ERF" evidence="9">
    <location>
        <begin position="1"/>
        <end position="35"/>
    </location>
</feature>
<keyword evidence="3" id="KW-0805">Transcription regulation</keyword>
<evidence type="ECO:0000256" key="1">
    <source>
        <dbReference type="ARBA" id="ARBA00004123"/>
    </source>
</evidence>
<evidence type="ECO:0000259" key="9">
    <source>
        <dbReference type="PROSITE" id="PS51032"/>
    </source>
</evidence>
<dbReference type="Proteomes" id="UP001412067">
    <property type="component" value="Unassembled WGS sequence"/>
</dbReference>
<evidence type="ECO:0000313" key="10">
    <source>
        <dbReference type="EMBL" id="KAK8942091.1"/>
    </source>
</evidence>
<dbReference type="InterPro" id="IPR016177">
    <property type="entry name" value="DNA-bd_dom_sf"/>
</dbReference>
<comment type="caution">
    <text evidence="10">The sequence shown here is derived from an EMBL/GenBank/DDBJ whole genome shotgun (WGS) entry which is preliminary data.</text>
</comment>
<protein>
    <submittedName>
        <fullName evidence="10">Ethylene-responsive transcription factor ERF061</fullName>
    </submittedName>
</protein>
<comment type="subcellular location">
    <subcellularLocation>
        <location evidence="1">Nucleus</location>
    </subcellularLocation>
</comment>
<proteinExistence type="inferred from homology"/>
<dbReference type="InterPro" id="IPR001471">
    <property type="entry name" value="AP2/ERF_dom"/>
</dbReference>
<evidence type="ECO:0000256" key="8">
    <source>
        <dbReference type="ARBA" id="ARBA00024343"/>
    </source>
</evidence>
<accession>A0ABR2LIZ1</accession>
<dbReference type="PANTHER" id="PTHR31657">
    <property type="entry name" value="ETHYLENE-RESPONSIVE TRANSCRIPTION FACTOR ERF061"/>
    <property type="match status" value="1"/>
</dbReference>
<keyword evidence="2" id="KW-0936">Ethylene signaling pathway</keyword>
<name>A0ABR2LIZ1_9ASPA</name>
<dbReference type="SUPFAM" id="SSF54171">
    <property type="entry name" value="DNA-binding domain"/>
    <property type="match status" value="1"/>
</dbReference>
<keyword evidence="11" id="KW-1185">Reference proteome</keyword>
<gene>
    <name evidence="10" type="primary">ERF061</name>
    <name evidence="10" type="ORF">KSP40_PGU012710</name>
</gene>
<keyword evidence="4" id="KW-0238">DNA-binding</keyword>